<keyword evidence="3" id="KW-1003">Cell membrane</keyword>
<comment type="subcellular location">
    <subcellularLocation>
        <location evidence="1">Cell membrane</location>
        <topology evidence="1">Multi-pass membrane protein</topology>
    </subcellularLocation>
</comment>
<dbReference type="PANTHER" id="PTHR34856:SF2">
    <property type="entry name" value="PROTEIN NRFD"/>
    <property type="match status" value="1"/>
</dbReference>
<evidence type="ECO:0000313" key="7">
    <source>
        <dbReference type="EMBL" id="RDB65789.1"/>
    </source>
</evidence>
<dbReference type="InterPro" id="IPR005614">
    <property type="entry name" value="NrfD-like"/>
</dbReference>
<evidence type="ECO:0000256" key="1">
    <source>
        <dbReference type="ARBA" id="ARBA00004651"/>
    </source>
</evidence>
<protein>
    <submittedName>
        <fullName evidence="7">Polysulfide reductase</fullName>
    </submittedName>
</protein>
<comment type="caution">
    <text evidence="7">The sequence shown here is derived from an EMBL/GenBank/DDBJ whole genome shotgun (WGS) entry which is preliminary data.</text>
</comment>
<organism evidence="7 8">
    <name type="scientific">Gordonibacter pamelaeae</name>
    <dbReference type="NCBI Taxonomy" id="471189"/>
    <lineage>
        <taxon>Bacteria</taxon>
        <taxon>Bacillati</taxon>
        <taxon>Actinomycetota</taxon>
        <taxon>Coriobacteriia</taxon>
        <taxon>Eggerthellales</taxon>
        <taxon>Eggerthellaceae</taxon>
        <taxon>Gordonibacter</taxon>
    </lineage>
</organism>
<sequence>MKMVWDAFIAVYLFLAGLGAGAFVLGALTNWAKTPAPRMKRIAFVIAPVAVAVGTLVLVVDAKAGFANPLRFFLLVSNLNSVMAWGVIILSVFLAVSVVDLVLLLVRKKTPKALDVVGMVLAVCVAAYTGVLLGDAGLAFPLWNMAILPLLFVVSAASTGIAAVLLVTYLAAPDEVEALPFLPKAGLVLPVLELVLVAVLLGVTAGSSGSAAAAGAASVANLVSGAYAVPFWLGFVVVGLVLPFALELARHRGAGAPKAAAVVGAAAPGAGSDGSAAAAAAGSGKALALVGEAGVLVGGFMLRYLVIMAALAVVFA</sequence>
<keyword evidence="5" id="KW-1133">Transmembrane helix</keyword>
<dbReference type="GO" id="GO:0005886">
    <property type="term" value="C:plasma membrane"/>
    <property type="evidence" value="ECO:0007669"/>
    <property type="project" value="UniProtKB-SubCell"/>
</dbReference>
<evidence type="ECO:0000256" key="3">
    <source>
        <dbReference type="ARBA" id="ARBA00022475"/>
    </source>
</evidence>
<evidence type="ECO:0000256" key="2">
    <source>
        <dbReference type="ARBA" id="ARBA00008929"/>
    </source>
</evidence>
<accession>A0A369M4J2</accession>
<evidence type="ECO:0000256" key="6">
    <source>
        <dbReference type="ARBA" id="ARBA00023136"/>
    </source>
</evidence>
<dbReference type="EMBL" id="PPTS01000003">
    <property type="protein sequence ID" value="RDB65789.1"/>
    <property type="molecule type" value="Genomic_DNA"/>
</dbReference>
<dbReference type="PANTHER" id="PTHR34856">
    <property type="entry name" value="PROTEIN NRFD"/>
    <property type="match status" value="1"/>
</dbReference>
<comment type="similarity">
    <text evidence="2">Belongs to the NrfD family.</text>
</comment>
<dbReference type="AlphaFoldDB" id="A0A369M4J2"/>
<keyword evidence="8" id="KW-1185">Reference proteome</keyword>
<keyword evidence="4" id="KW-0812">Transmembrane</keyword>
<keyword evidence="6" id="KW-0472">Membrane</keyword>
<evidence type="ECO:0000256" key="5">
    <source>
        <dbReference type="ARBA" id="ARBA00022989"/>
    </source>
</evidence>
<evidence type="ECO:0000313" key="8">
    <source>
        <dbReference type="Proteomes" id="UP000254000"/>
    </source>
</evidence>
<dbReference type="Pfam" id="PF03916">
    <property type="entry name" value="NrfD"/>
    <property type="match status" value="1"/>
</dbReference>
<dbReference type="Gene3D" id="1.20.1630.10">
    <property type="entry name" value="Formate dehydrogenase/DMSO reductase domain"/>
    <property type="match status" value="1"/>
</dbReference>
<reference evidence="7 8" key="1">
    <citation type="journal article" date="2018" name="Elife">
        <title>Discovery and characterization of a prevalent human gut bacterial enzyme sufficient for the inactivation of a family of plant toxins.</title>
        <authorList>
            <person name="Koppel N."/>
            <person name="Bisanz J.E."/>
            <person name="Pandelia M.E."/>
            <person name="Turnbaugh P.J."/>
            <person name="Balskus E.P."/>
        </authorList>
    </citation>
    <scope>NUCLEOTIDE SEQUENCE [LARGE SCALE GENOMIC DNA]</scope>
    <source>
        <strain evidence="7 8">3C</strain>
    </source>
</reference>
<name>A0A369M4J2_9ACTN</name>
<dbReference type="OrthoDB" id="3177832at2"/>
<dbReference type="Proteomes" id="UP000254000">
    <property type="component" value="Unassembled WGS sequence"/>
</dbReference>
<proteinExistence type="inferred from homology"/>
<evidence type="ECO:0000256" key="4">
    <source>
        <dbReference type="ARBA" id="ARBA00022692"/>
    </source>
</evidence>
<gene>
    <name evidence="7" type="ORF">C1877_06695</name>
</gene>
<dbReference type="InterPro" id="IPR052049">
    <property type="entry name" value="Electron_transfer_protein"/>
</dbReference>